<dbReference type="AlphaFoldDB" id="A0A1M6HHP0"/>
<accession>A0A1M6HHP0</accession>
<proteinExistence type="predicted"/>
<dbReference type="OrthoDB" id="9865711at2"/>
<name>A0A1M6HHP0_9FLAO</name>
<keyword evidence="2" id="KW-1185">Reference proteome</keyword>
<evidence type="ECO:0000313" key="2">
    <source>
        <dbReference type="Proteomes" id="UP000184335"/>
    </source>
</evidence>
<protein>
    <submittedName>
        <fullName evidence="1">Uncharacterized protein</fullName>
    </submittedName>
</protein>
<organism evidence="1 2">
    <name type="scientific">Cruoricaptor ignavus</name>
    <dbReference type="NCBI Taxonomy" id="1118202"/>
    <lineage>
        <taxon>Bacteria</taxon>
        <taxon>Pseudomonadati</taxon>
        <taxon>Bacteroidota</taxon>
        <taxon>Flavobacteriia</taxon>
        <taxon>Flavobacteriales</taxon>
        <taxon>Weeksellaceae</taxon>
        <taxon>Cruoricaptor</taxon>
    </lineage>
</organism>
<gene>
    <name evidence="1" type="ORF">SAMN05443429_11265</name>
</gene>
<reference evidence="1 2" key="1">
    <citation type="submission" date="2016-11" db="EMBL/GenBank/DDBJ databases">
        <authorList>
            <person name="Jaros S."/>
            <person name="Januszkiewicz K."/>
            <person name="Wedrychowicz H."/>
        </authorList>
    </citation>
    <scope>NUCLEOTIDE SEQUENCE [LARGE SCALE GENOMIC DNA]</scope>
    <source>
        <strain evidence="1 2">DSM 25479</strain>
    </source>
</reference>
<dbReference type="RefSeq" id="WP_073180913.1">
    <property type="nucleotide sequence ID" value="NZ_FQYI01000012.1"/>
</dbReference>
<evidence type="ECO:0000313" key="1">
    <source>
        <dbReference type="EMBL" id="SHJ21704.1"/>
    </source>
</evidence>
<sequence>MVEADYLSPTKLRHFKMIDEYNLLMSMPNAEQKTVFNTLLSRYNDYYKSFDSVKQTFARLKKNHPERFTQKDFAAGLQ</sequence>
<dbReference type="Proteomes" id="UP000184335">
    <property type="component" value="Unassembled WGS sequence"/>
</dbReference>
<dbReference type="STRING" id="1118202.SAMN05443429_11265"/>
<dbReference type="EMBL" id="FQYI01000012">
    <property type="protein sequence ID" value="SHJ21704.1"/>
    <property type="molecule type" value="Genomic_DNA"/>
</dbReference>